<gene>
    <name evidence="4" type="ORF">P5673_032497</name>
</gene>
<organism evidence="4 5">
    <name type="scientific">Acropora cervicornis</name>
    <name type="common">Staghorn coral</name>
    <dbReference type="NCBI Taxonomy" id="6130"/>
    <lineage>
        <taxon>Eukaryota</taxon>
        <taxon>Metazoa</taxon>
        <taxon>Cnidaria</taxon>
        <taxon>Anthozoa</taxon>
        <taxon>Hexacorallia</taxon>
        <taxon>Scleractinia</taxon>
        <taxon>Astrocoeniina</taxon>
        <taxon>Acroporidae</taxon>
        <taxon>Acropora</taxon>
    </lineage>
</organism>
<feature type="region of interest" description="Disordered" evidence="3">
    <location>
        <begin position="276"/>
        <end position="437"/>
    </location>
</feature>
<dbReference type="EMBL" id="JARQWQ010000181">
    <property type="protein sequence ID" value="KAK2547497.1"/>
    <property type="molecule type" value="Genomic_DNA"/>
</dbReference>
<evidence type="ECO:0000256" key="3">
    <source>
        <dbReference type="SAM" id="MobiDB-lite"/>
    </source>
</evidence>
<feature type="compositionally biased region" description="Polar residues" evidence="3">
    <location>
        <begin position="302"/>
        <end position="313"/>
    </location>
</feature>
<feature type="compositionally biased region" description="Basic and acidic residues" evidence="3">
    <location>
        <begin position="126"/>
        <end position="146"/>
    </location>
</feature>
<reference evidence="4" key="1">
    <citation type="journal article" date="2023" name="G3 (Bethesda)">
        <title>Whole genome assembly and annotation of the endangered Caribbean coral Acropora cervicornis.</title>
        <authorList>
            <person name="Selwyn J.D."/>
            <person name="Vollmer S.V."/>
        </authorList>
    </citation>
    <scope>NUCLEOTIDE SEQUENCE</scope>
    <source>
        <strain evidence="4">K2</strain>
    </source>
</reference>
<reference evidence="4" key="2">
    <citation type="journal article" date="2023" name="Science">
        <title>Genomic signatures of disease resistance in endangered staghorn corals.</title>
        <authorList>
            <person name="Vollmer S.V."/>
            <person name="Selwyn J.D."/>
            <person name="Despard B.A."/>
            <person name="Roesel C.L."/>
        </authorList>
    </citation>
    <scope>NUCLEOTIDE SEQUENCE</scope>
    <source>
        <strain evidence="4">K2</strain>
    </source>
</reference>
<feature type="region of interest" description="Disordered" evidence="3">
    <location>
        <begin position="516"/>
        <end position="577"/>
    </location>
</feature>
<protein>
    <submittedName>
        <fullName evidence="4">Coiled-coil domain-containing protein 9</fullName>
    </submittedName>
</protein>
<feature type="compositionally biased region" description="Basic and acidic residues" evidence="3">
    <location>
        <begin position="35"/>
        <end position="52"/>
    </location>
</feature>
<feature type="compositionally biased region" description="Basic and acidic residues" evidence="3">
    <location>
        <begin position="612"/>
        <end position="627"/>
    </location>
</feature>
<feature type="compositionally biased region" description="Basic and acidic residues" evidence="3">
    <location>
        <begin position="375"/>
        <end position="393"/>
    </location>
</feature>
<dbReference type="InterPro" id="IPR029336">
    <property type="entry name" value="DUF4594"/>
</dbReference>
<feature type="compositionally biased region" description="Polar residues" evidence="3">
    <location>
        <begin position="516"/>
        <end position="546"/>
    </location>
</feature>
<dbReference type="Proteomes" id="UP001249851">
    <property type="component" value="Unassembled WGS sequence"/>
</dbReference>
<feature type="compositionally biased region" description="Basic and acidic residues" evidence="3">
    <location>
        <begin position="314"/>
        <end position="324"/>
    </location>
</feature>
<feature type="region of interest" description="Disordered" evidence="3">
    <location>
        <begin position="612"/>
        <end position="640"/>
    </location>
</feature>
<evidence type="ECO:0000313" key="4">
    <source>
        <dbReference type="EMBL" id="KAK2547497.1"/>
    </source>
</evidence>
<dbReference type="PANTHER" id="PTHR15635:SF12">
    <property type="entry name" value="HABP4_PAI-RBP1 DOMAIN-CONTAINING PROTEIN"/>
    <property type="match status" value="1"/>
</dbReference>
<dbReference type="PANTHER" id="PTHR15635">
    <property type="entry name" value="COILED-COIL DOMAIN CONTAINING PROTEIN 9"/>
    <property type="match status" value="1"/>
</dbReference>
<keyword evidence="5" id="KW-1185">Reference proteome</keyword>
<comment type="caution">
    <text evidence="4">The sequence shown here is derived from an EMBL/GenBank/DDBJ whole genome shotgun (WGS) entry which is preliminary data.</text>
</comment>
<dbReference type="AlphaFoldDB" id="A0AAD9PR62"/>
<feature type="compositionally biased region" description="Basic and acidic residues" evidence="3">
    <location>
        <begin position="276"/>
        <end position="288"/>
    </location>
</feature>
<keyword evidence="2" id="KW-0175">Coiled coil</keyword>
<evidence type="ECO:0000256" key="1">
    <source>
        <dbReference type="ARBA" id="ARBA00022553"/>
    </source>
</evidence>
<name>A0AAD9PR62_ACRCE</name>
<feature type="compositionally biased region" description="Basic and acidic residues" evidence="3">
    <location>
        <begin position="160"/>
        <end position="177"/>
    </location>
</feature>
<keyword evidence="1" id="KW-0597">Phosphoprotein</keyword>
<dbReference type="Pfam" id="PF15266">
    <property type="entry name" value="DUF4594"/>
    <property type="match status" value="1"/>
</dbReference>
<feature type="region of interest" description="Disordered" evidence="3">
    <location>
        <begin position="126"/>
        <end position="185"/>
    </location>
</feature>
<feature type="compositionally biased region" description="Basic and acidic residues" evidence="3">
    <location>
        <begin position="337"/>
        <end position="363"/>
    </location>
</feature>
<feature type="compositionally biased region" description="Polar residues" evidence="3">
    <location>
        <begin position="397"/>
        <end position="414"/>
    </location>
</feature>
<accession>A0AAD9PR62</accession>
<feature type="region of interest" description="Disordered" evidence="3">
    <location>
        <begin position="23"/>
        <end position="52"/>
    </location>
</feature>
<evidence type="ECO:0000256" key="2">
    <source>
        <dbReference type="ARBA" id="ARBA00023054"/>
    </source>
</evidence>
<sequence length="667" mass="76335">MRSRQLTLHGLLRWKLEFQKNQSTTQQQIMTSQPDIKEADNKNQNAADEKAKKEEMVEAKMRMIKKKNEELLRRQKEIEEDRKNADLYSEMAVKRNPGNFHIDSSNQGWGKGRGQMLQQMRKQTMKAKEWEAKRKENVKKEEEAQRKQGAHATGSASRFLADDDRVDMSRTRGRNEHSWGGGNFNNVVSRVQREKEASRSGRFRGNNEMNLSGRERQEYKKWKEERWRIDEERKARQKKAGNWSRAWDQPKMWDTRKKMWMYENDADDHRFRGERREDYGNSEDWGRDGRRRQRIHQDQESGNRGSTHNSNFSHYKEGGKVREEDWGEGTESNIGTDSRDELKESGVSEMEKEQFENSRALDGKEDDDNVGTNREILRERKVDETDAFSREDAGVNNLASHGENSGANGKSQVLPSEEEETTACEDPAVDQHCTSSGTNSVPVVMQCNPDIGENGGKEFAATEDSRENKDVTLERSDNIQKEFVQRQNVTNNDLINTKPDLVPEVKNKVLLETGKLSETISGEPKSNISRRQDMNAGNNKCESQADNELVSPEGENAKTGFSSEEVVPEQSHSSDKGVIHGHEEAGAHESVMKKAVTLPKLVTKAEEKASIDLEENKQGKEDVKNDALSETIGDIPPTPDFLKYDHSMDWGDIEVDESSLKVTEPKW</sequence>
<proteinExistence type="predicted"/>
<evidence type="ECO:0000313" key="5">
    <source>
        <dbReference type="Proteomes" id="UP001249851"/>
    </source>
</evidence>
<feature type="compositionally biased region" description="Low complexity" evidence="3">
    <location>
        <begin position="23"/>
        <end position="33"/>
    </location>
</feature>